<protein>
    <recommendedName>
        <fullName evidence="4">Glycosyltransferase RgtA/B/C/D-like domain-containing protein</fullName>
    </recommendedName>
</protein>
<feature type="transmembrane region" description="Helical" evidence="1">
    <location>
        <begin position="109"/>
        <end position="138"/>
    </location>
</feature>
<feature type="transmembrane region" description="Helical" evidence="1">
    <location>
        <begin position="298"/>
        <end position="315"/>
    </location>
</feature>
<dbReference type="RefSeq" id="WP_393012685.1">
    <property type="nucleotide sequence ID" value="NZ_JAZAQF010000059.1"/>
</dbReference>
<feature type="transmembrane region" description="Helical" evidence="1">
    <location>
        <begin position="327"/>
        <end position="350"/>
    </location>
</feature>
<keyword evidence="3" id="KW-1185">Reference proteome</keyword>
<feature type="transmembrane region" description="Helical" evidence="1">
    <location>
        <begin position="232"/>
        <end position="249"/>
    </location>
</feature>
<feature type="transmembrane region" description="Helical" evidence="1">
    <location>
        <begin position="401"/>
        <end position="419"/>
    </location>
</feature>
<evidence type="ECO:0000313" key="2">
    <source>
        <dbReference type="EMBL" id="MFG3817947.1"/>
    </source>
</evidence>
<feature type="transmembrane region" description="Helical" evidence="1">
    <location>
        <begin position="362"/>
        <end position="380"/>
    </location>
</feature>
<comment type="caution">
    <text evidence="2">The sequence shown here is derived from an EMBL/GenBank/DDBJ whole genome shotgun (WGS) entry which is preliminary data.</text>
</comment>
<dbReference type="Proteomes" id="UP001604335">
    <property type="component" value="Unassembled WGS sequence"/>
</dbReference>
<reference evidence="3" key="1">
    <citation type="journal article" date="2024" name="Algal Res.">
        <title>Biochemical, toxicological and genomic investigation of a high-biomass producing Limnothrix strain isolated from Italian shallow drinking water reservoir.</title>
        <authorList>
            <person name="Simonazzi M."/>
            <person name="Shishido T.K."/>
            <person name="Delbaje E."/>
            <person name="Wahlsten M."/>
            <person name="Fewer D.P."/>
            <person name="Sivonen K."/>
            <person name="Pezzolesi L."/>
            <person name="Pistocchi R."/>
        </authorList>
    </citation>
    <scope>NUCLEOTIDE SEQUENCE [LARGE SCALE GENOMIC DNA]</scope>
    <source>
        <strain evidence="3">LRLZ20PSL1</strain>
    </source>
</reference>
<gene>
    <name evidence="2" type="ORF">VPK24_09895</name>
</gene>
<sequence>MLNGWLRALDPTSPRGDRAGRWALALSLAVAIGCALPALFQAFSGPYVVQDDARQHVFWMQRWLHPDRFPNDLMADYFQSVAPWGYQGLYRLGSVLGLDPMVFNKLLPISLGTLTTFLCFQVVWQLLPVPLAAFSACVFLNQNLWIADDLVSGVPVAFIYPLFFLFLKGWLGRSPWQLFSAIGLLSGFYPHGVLLGSSLIGLDLIWQTWLIAQRSPFQVRSLLKTLWNQRRLELSLLIFSGLVLLPFLGKSSQYGPVLTATEAKTFWAQFFQVEPAWAYWFKHRRTGLIPIDWWEIDFAFPQIILTLLFPILWWQRDRFPLSQSTRSSLVFVPQLLIVSGAWFTVAHLLLFRLHLPNRYSEHSLRIVVAILGAIVLSWLVQKAWQWAKSRPPNAKLSNPKAKGLVLLITGFLLIYPFTFPGFPATQYEIGNHPQLYEFFQNQPVIIRIASTTRETDNLPSFAQRSIVVGPGFTMRYHRRYATELLQRATDLIVGQYTPNPDRLREILNRYSVDFWLLDRADFDPNQLQKMGWVRWFRASPQEPLAIAHRQAIEQLRRGEVPVMQTLLDRCQQFTDQSLVVLNGNCLRSSL</sequence>
<evidence type="ECO:0008006" key="4">
    <source>
        <dbReference type="Google" id="ProtNLM"/>
    </source>
</evidence>
<keyword evidence="1" id="KW-0472">Membrane</keyword>
<feature type="transmembrane region" description="Helical" evidence="1">
    <location>
        <begin position="191"/>
        <end position="212"/>
    </location>
</feature>
<keyword evidence="1" id="KW-1133">Transmembrane helix</keyword>
<organism evidence="2 3">
    <name type="scientific">Limnothrix redekei LRLZ20PSL1</name>
    <dbReference type="NCBI Taxonomy" id="3112953"/>
    <lineage>
        <taxon>Bacteria</taxon>
        <taxon>Bacillati</taxon>
        <taxon>Cyanobacteriota</taxon>
        <taxon>Cyanophyceae</taxon>
        <taxon>Pseudanabaenales</taxon>
        <taxon>Pseudanabaenaceae</taxon>
        <taxon>Limnothrix</taxon>
    </lineage>
</organism>
<name>A0ABW7C9V5_9CYAN</name>
<evidence type="ECO:0000256" key="1">
    <source>
        <dbReference type="SAM" id="Phobius"/>
    </source>
</evidence>
<proteinExistence type="predicted"/>
<accession>A0ABW7C9V5</accession>
<dbReference type="EMBL" id="JAZAQF010000059">
    <property type="protein sequence ID" value="MFG3817947.1"/>
    <property type="molecule type" value="Genomic_DNA"/>
</dbReference>
<feature type="transmembrane region" description="Helical" evidence="1">
    <location>
        <begin position="21"/>
        <end position="40"/>
    </location>
</feature>
<dbReference type="PROSITE" id="PS51257">
    <property type="entry name" value="PROKAR_LIPOPROTEIN"/>
    <property type="match status" value="1"/>
</dbReference>
<feature type="transmembrane region" description="Helical" evidence="1">
    <location>
        <begin position="150"/>
        <end position="171"/>
    </location>
</feature>
<evidence type="ECO:0000313" key="3">
    <source>
        <dbReference type="Proteomes" id="UP001604335"/>
    </source>
</evidence>
<keyword evidence="1" id="KW-0812">Transmembrane</keyword>